<evidence type="ECO:0000313" key="3">
    <source>
        <dbReference type="Proteomes" id="UP000254879"/>
    </source>
</evidence>
<sequence>MARKKKHEYREPEDYKWEYSDEEKDEFNNEPPMLSRSDSRRTRKKSFFRYPFLNMLMIF</sequence>
<gene>
    <name evidence="2" type="ORF">NCTC10815_03019</name>
</gene>
<dbReference type="EMBL" id="UGPG01000001">
    <property type="protein sequence ID" value="STY45635.1"/>
    <property type="molecule type" value="Genomic_DNA"/>
</dbReference>
<name>A0A378MPI9_LISGR</name>
<dbReference type="Proteomes" id="UP000254879">
    <property type="component" value="Unassembled WGS sequence"/>
</dbReference>
<feature type="region of interest" description="Disordered" evidence="1">
    <location>
        <begin position="20"/>
        <end position="41"/>
    </location>
</feature>
<accession>A0A378MPI9</accession>
<evidence type="ECO:0000313" key="2">
    <source>
        <dbReference type="EMBL" id="STY45635.1"/>
    </source>
</evidence>
<dbReference type="AlphaFoldDB" id="A0A378MPI9"/>
<protein>
    <submittedName>
        <fullName evidence="2">Uncharacterized protein</fullName>
    </submittedName>
</protein>
<proteinExistence type="predicted"/>
<evidence type="ECO:0000256" key="1">
    <source>
        <dbReference type="SAM" id="MobiDB-lite"/>
    </source>
</evidence>
<organism evidence="2 3">
    <name type="scientific">Listeria grayi</name>
    <name type="common">Listeria murrayi</name>
    <dbReference type="NCBI Taxonomy" id="1641"/>
    <lineage>
        <taxon>Bacteria</taxon>
        <taxon>Bacillati</taxon>
        <taxon>Bacillota</taxon>
        <taxon>Bacilli</taxon>
        <taxon>Bacillales</taxon>
        <taxon>Listeriaceae</taxon>
        <taxon>Listeria</taxon>
    </lineage>
</organism>
<reference evidence="2 3" key="1">
    <citation type="submission" date="2018-06" db="EMBL/GenBank/DDBJ databases">
        <authorList>
            <consortium name="Pathogen Informatics"/>
            <person name="Doyle S."/>
        </authorList>
    </citation>
    <scope>NUCLEOTIDE SEQUENCE [LARGE SCALE GENOMIC DNA]</scope>
    <source>
        <strain evidence="3">NCTC 10815</strain>
    </source>
</reference>